<evidence type="ECO:0000256" key="1">
    <source>
        <dbReference type="ARBA" id="ARBA00022723"/>
    </source>
</evidence>
<dbReference type="SMART" id="SM00487">
    <property type="entry name" value="DEXDc"/>
    <property type="match status" value="1"/>
</dbReference>
<dbReference type="PANTHER" id="PTHR45626">
    <property type="entry name" value="TRANSCRIPTION TERMINATION FACTOR 2-RELATED"/>
    <property type="match status" value="1"/>
</dbReference>
<comment type="caution">
    <text evidence="12">The sequence shown here is derived from an EMBL/GenBank/DDBJ whole genome shotgun (WGS) entry which is preliminary data.</text>
</comment>
<feature type="compositionally biased region" description="Basic and acidic residues" evidence="9">
    <location>
        <begin position="600"/>
        <end position="620"/>
    </location>
</feature>
<keyword evidence="13" id="KW-1185">Reference proteome</keyword>
<dbReference type="EMBL" id="NWUJ01000003">
    <property type="protein sequence ID" value="PFH36290.1"/>
    <property type="molecule type" value="Genomic_DNA"/>
</dbReference>
<evidence type="ECO:0000256" key="8">
    <source>
        <dbReference type="PROSITE-ProRule" id="PRU00175"/>
    </source>
</evidence>
<dbReference type="SUPFAM" id="SSF57850">
    <property type="entry name" value="RING/U-box"/>
    <property type="match status" value="1"/>
</dbReference>
<dbReference type="CDD" id="cd14273">
    <property type="entry name" value="UBA_TAP-C_like"/>
    <property type="match status" value="1"/>
</dbReference>
<dbReference type="CDD" id="cd18793">
    <property type="entry name" value="SF2_C_SNF"/>
    <property type="match status" value="1"/>
</dbReference>
<dbReference type="Proteomes" id="UP000224006">
    <property type="component" value="Chromosome III"/>
</dbReference>
<feature type="compositionally biased region" description="Basic and acidic residues" evidence="9">
    <location>
        <begin position="1503"/>
        <end position="1519"/>
    </location>
</feature>
<reference evidence="12 13" key="1">
    <citation type="submission" date="2017-09" db="EMBL/GenBank/DDBJ databases">
        <title>Genome sequencing of Besnoitia besnoiti strain Bb-Ger1.</title>
        <authorList>
            <person name="Schares G."/>
            <person name="Venepally P."/>
            <person name="Lorenzi H.A."/>
        </authorList>
    </citation>
    <scope>NUCLEOTIDE SEQUENCE [LARGE SCALE GENOMIC DNA]</scope>
    <source>
        <strain evidence="12 13">Bb-Ger1</strain>
    </source>
</reference>
<feature type="region of interest" description="Disordered" evidence="9">
    <location>
        <begin position="59"/>
        <end position="270"/>
    </location>
</feature>
<dbReference type="PROSITE" id="PS51257">
    <property type="entry name" value="PROKAR_LIPOPROTEIN"/>
    <property type="match status" value="1"/>
</dbReference>
<evidence type="ECO:0008006" key="14">
    <source>
        <dbReference type="Google" id="ProtNLM"/>
    </source>
</evidence>
<evidence type="ECO:0000313" key="12">
    <source>
        <dbReference type="EMBL" id="PFH36290.1"/>
    </source>
</evidence>
<evidence type="ECO:0000256" key="5">
    <source>
        <dbReference type="ARBA" id="ARBA00022806"/>
    </source>
</evidence>
<feature type="compositionally biased region" description="Low complexity" evidence="9">
    <location>
        <begin position="147"/>
        <end position="169"/>
    </location>
</feature>
<evidence type="ECO:0000256" key="4">
    <source>
        <dbReference type="ARBA" id="ARBA00022801"/>
    </source>
</evidence>
<keyword evidence="6" id="KW-0862">Zinc</keyword>
<dbReference type="GO" id="GO:0008270">
    <property type="term" value="F:zinc ion binding"/>
    <property type="evidence" value="ECO:0007669"/>
    <property type="project" value="UniProtKB-KW"/>
</dbReference>
<feature type="compositionally biased region" description="Acidic residues" evidence="9">
    <location>
        <begin position="621"/>
        <end position="638"/>
    </location>
</feature>
<dbReference type="Pfam" id="PF00097">
    <property type="entry name" value="zf-C3HC4"/>
    <property type="match status" value="1"/>
</dbReference>
<dbReference type="InterPro" id="IPR000330">
    <property type="entry name" value="SNF2_N"/>
</dbReference>
<feature type="region of interest" description="Disordered" evidence="9">
    <location>
        <begin position="1503"/>
        <end position="1566"/>
    </location>
</feature>
<feature type="domain" description="RING-type" evidence="10">
    <location>
        <begin position="1326"/>
        <end position="1366"/>
    </location>
</feature>
<evidence type="ECO:0000259" key="10">
    <source>
        <dbReference type="PROSITE" id="PS50089"/>
    </source>
</evidence>
<dbReference type="OrthoDB" id="448448at2759"/>
<dbReference type="InterPro" id="IPR038718">
    <property type="entry name" value="SNF2-like_sf"/>
</dbReference>
<feature type="compositionally biased region" description="Basic and acidic residues" evidence="9">
    <location>
        <begin position="898"/>
        <end position="910"/>
    </location>
</feature>
<dbReference type="InterPro" id="IPR013083">
    <property type="entry name" value="Znf_RING/FYVE/PHD"/>
</dbReference>
<keyword evidence="1" id="KW-0479">Metal-binding</keyword>
<dbReference type="InterPro" id="IPR014001">
    <property type="entry name" value="Helicase_ATP-bd"/>
</dbReference>
<sequence>MATRGRGSAELAGQLTHPQRVALGLVTSLTGCAERRALALLQRARWDANAAVDLFFSAPQPPRTAASSSAASSLASSRRPPPRPSSATAPRSASAATPGARVKTRRSASSAGPSAAAPPSATSFGAFPAASPASPILLDDSSEGEEAGAQQTQERAAAAGAESPLAAGENARPRDRQRPRDCESQPQAAPGACSRRSEHDAQAQGRKRVLTETKGRPADGVEDYDGALKIRRTESPPNARGVRQPAPASSSTPAASAESSVSPLQADSSPAAAEKRALLLVDPLQRAQSRKREERATEAEQVFKILQQKYAWRHREIERHKNPLSTSGVKGSWTAYLGCLTLDSTVMTAAFTRPPATPQMHLVADMRVQLPSSGGTFFAQRRAPPTLYRVDPQDRELREEARALLEGASSQKGGKVLSRAPAEKKRPLPPLATLLSNLTDASCTLRLLLGDREAGRMQKDLTKEILLLLLLDVIKVHLTWLPSAPPVFPLRVGVTVSVAVHVCLTSNLFRLEKAKNCVDLDLGGQSSHALARLFRAVGAPMKNQADLLPAGVAGDGGWGLGLVPMPSPASLPSLASFSGVRGRLTAHRVQEGAGGVGNSEGERARNREEDGERREGREPQEGDDDEDERLSESEDEGALDAGNRLSDFVFGTDAVPPAAPLPPPAAARPSALCAWPSSLAQASALRSGGRGPRGRLCPSPRVFRTTLRRYQEEGLQWLVAREADDFELLTKKRAENAKGGADADQLTFLPPSWFRLELPAAVPASLRASSPCPSRASEEDAGWSWVRGDGRDADSSAAGWKGCANTLKYLFCNFDVCAFSLTCPTSSMSVKGGILGDAMGLGKTIQLLALVSTDLLAPYDPQLPLASDGAGSDAGDDAAGSRAPAAAGGAGGGGTEGVRGDSGGKDEGRRGARASLDAGKGGQTATREGPERDVSRGLSPERDRSAGGVVRAPPAPRPPRPEAIAQHLKPDQEGFYPGGTLVVVPLSLLSQWREEILAHMQPGVCSFYEYYGAGRNKSPAFLASHTLVITTYQTLATDFRQAAQGGAAALKATGLGAASPLHAVFFYRVVLDEGHLIKSAPSSQSQACCALHAERRQADLQRARNCACTRVSALPHSGELHVAELWMLTGTPLQNDVSDAFALVKFLKILPMGTAAWWNAHVAHPMERGQTSAAISTVRSILFPLMLRRHANSKGEDGKPILPLPPISFHCFNVCLTPFERELYMAFFTRSREEFERLLKAGVVMTNYSHVLLLLLRLRQLCCHPSLVTARSRDLQERILSGTPEDVDRLLGALFRRKDGDADGMAPSSFMSSVVQDVREGRVEDCPVCLDFPAEPVLLASCCHTLCHACALNMLRRKQNECPVCRRRFERSHVKLLPAPARLGVANGAATGPGASPPGEGLGDAGASEKCEEFFFSTKLKVAVALVAEDVRRGRSAVVFSQWTSMLDTIERGFAEYEKQRRPHAGAQAGRPLLPYKRLDGSMTSAQRQAVLAWFAHSKRGPHDPAAWRRTDQGEDHTPQGDACDSEGPFAGVFRDLREQGKGAGEAPADRWQEADVGDSPMDSDTDAENGRILLCSLKAGNVGLNLTRASRCYLMDGWWNPQVENQAMKRIWRFGQEKPVKVIRFVCVRTVEERLEEIKEFKGWMARGVCETGLGVDEVDEQGVRSAGRPESFDEDKRRGRLSIEELKRLFRGFETEEVTGTETHDNRRYPGPALQQGLGTAEDNGESDAVATRGSASTTTPLKRPQAPHTTHVESAGGFGDPQAGLKGSVAAETLLSGADSAESVAVSSDTK</sequence>
<evidence type="ECO:0000256" key="9">
    <source>
        <dbReference type="SAM" id="MobiDB-lite"/>
    </source>
</evidence>
<dbReference type="GO" id="GO:0005524">
    <property type="term" value="F:ATP binding"/>
    <property type="evidence" value="ECO:0007669"/>
    <property type="project" value="UniProtKB-KW"/>
</dbReference>
<dbReference type="InterPro" id="IPR027417">
    <property type="entry name" value="P-loop_NTPase"/>
</dbReference>
<keyword evidence="4" id="KW-0378">Hydrolase</keyword>
<evidence type="ECO:0000256" key="6">
    <source>
        <dbReference type="ARBA" id="ARBA00022833"/>
    </source>
</evidence>
<evidence type="ECO:0000256" key="3">
    <source>
        <dbReference type="ARBA" id="ARBA00022771"/>
    </source>
</evidence>
<organism evidence="12 13">
    <name type="scientific">Besnoitia besnoiti</name>
    <name type="common">Apicomplexan protozoan</name>
    <dbReference type="NCBI Taxonomy" id="94643"/>
    <lineage>
        <taxon>Eukaryota</taxon>
        <taxon>Sar</taxon>
        <taxon>Alveolata</taxon>
        <taxon>Apicomplexa</taxon>
        <taxon>Conoidasida</taxon>
        <taxon>Coccidia</taxon>
        <taxon>Eucoccidiorida</taxon>
        <taxon>Eimeriorina</taxon>
        <taxon>Sarcocystidae</taxon>
        <taxon>Besnoitia</taxon>
    </lineage>
</organism>
<dbReference type="GO" id="GO:0004386">
    <property type="term" value="F:helicase activity"/>
    <property type="evidence" value="ECO:0007669"/>
    <property type="project" value="UniProtKB-KW"/>
</dbReference>
<keyword evidence="5" id="KW-0347">Helicase</keyword>
<dbReference type="InterPro" id="IPR049730">
    <property type="entry name" value="SNF2/RAD54-like_C"/>
</dbReference>
<evidence type="ECO:0000256" key="2">
    <source>
        <dbReference type="ARBA" id="ARBA00022741"/>
    </source>
</evidence>
<feature type="domain" description="Helicase ATP-binding" evidence="11">
    <location>
        <begin position="963"/>
        <end position="1150"/>
    </location>
</feature>
<dbReference type="InterPro" id="IPR001650">
    <property type="entry name" value="Helicase_C-like"/>
</dbReference>
<name>A0A2A9MLF3_BESBE</name>
<dbReference type="PROSITE" id="PS50089">
    <property type="entry name" value="ZF_RING_2"/>
    <property type="match status" value="1"/>
</dbReference>
<feature type="region of interest" description="Disordered" evidence="9">
    <location>
        <begin position="867"/>
        <end position="963"/>
    </location>
</feature>
<dbReference type="STRING" id="94643.A0A2A9MLF3"/>
<dbReference type="Gene3D" id="3.30.40.10">
    <property type="entry name" value="Zinc/RING finger domain, C3HC4 (zinc finger)"/>
    <property type="match status" value="1"/>
</dbReference>
<dbReference type="GeneID" id="40309412"/>
<dbReference type="Pfam" id="PF14555">
    <property type="entry name" value="UBA_4"/>
    <property type="match status" value="1"/>
</dbReference>
<feature type="compositionally biased region" description="Low complexity" evidence="9">
    <location>
        <begin position="867"/>
        <end position="887"/>
    </location>
</feature>
<feature type="region of interest" description="Disordered" evidence="9">
    <location>
        <begin position="588"/>
        <end position="640"/>
    </location>
</feature>
<feature type="region of interest" description="Disordered" evidence="9">
    <location>
        <begin position="1696"/>
        <end position="1768"/>
    </location>
</feature>
<evidence type="ECO:0000256" key="7">
    <source>
        <dbReference type="ARBA" id="ARBA00022840"/>
    </source>
</evidence>
<dbReference type="InterPro" id="IPR001841">
    <property type="entry name" value="Znf_RING"/>
</dbReference>
<dbReference type="Gene3D" id="3.40.50.300">
    <property type="entry name" value="P-loop containing nucleotide triphosphate hydrolases"/>
    <property type="match status" value="1"/>
</dbReference>
<dbReference type="GO" id="GO:0008094">
    <property type="term" value="F:ATP-dependent activity, acting on DNA"/>
    <property type="evidence" value="ECO:0007669"/>
    <property type="project" value="TreeGrafter"/>
</dbReference>
<feature type="compositionally biased region" description="Low complexity" evidence="9">
    <location>
        <begin position="245"/>
        <end position="263"/>
    </location>
</feature>
<dbReference type="Gene3D" id="3.40.50.10810">
    <property type="entry name" value="Tandem AAA-ATPase domain"/>
    <property type="match status" value="2"/>
</dbReference>
<dbReference type="VEuPathDB" id="ToxoDB:BESB_044820"/>
<keyword evidence="2" id="KW-0547">Nucleotide-binding</keyword>
<dbReference type="GO" id="GO:0005634">
    <property type="term" value="C:nucleus"/>
    <property type="evidence" value="ECO:0007669"/>
    <property type="project" value="TreeGrafter"/>
</dbReference>
<dbReference type="InterPro" id="IPR050628">
    <property type="entry name" value="SNF2_RAD54_helicase_TF"/>
</dbReference>
<dbReference type="InterPro" id="IPR018957">
    <property type="entry name" value="Znf_C3HC4_RING-type"/>
</dbReference>
<keyword evidence="7" id="KW-0067">ATP-binding</keyword>
<feature type="compositionally biased region" description="Basic and acidic residues" evidence="9">
    <location>
        <begin position="209"/>
        <end position="219"/>
    </location>
</feature>
<dbReference type="InterPro" id="IPR017907">
    <property type="entry name" value="Znf_RING_CS"/>
</dbReference>
<dbReference type="GO" id="GO:0006281">
    <property type="term" value="P:DNA repair"/>
    <property type="evidence" value="ECO:0007669"/>
    <property type="project" value="TreeGrafter"/>
</dbReference>
<dbReference type="PROSITE" id="PS51192">
    <property type="entry name" value="HELICASE_ATP_BIND_1"/>
    <property type="match status" value="1"/>
</dbReference>
<feature type="compositionally biased region" description="Basic and acidic residues" evidence="9">
    <location>
        <begin position="171"/>
        <end position="183"/>
    </location>
</feature>
<dbReference type="CDD" id="cd16449">
    <property type="entry name" value="RING-HC"/>
    <property type="match status" value="1"/>
</dbReference>
<keyword evidence="3 8" id="KW-0863">Zinc-finger</keyword>
<dbReference type="PROSITE" id="PS00518">
    <property type="entry name" value="ZF_RING_1"/>
    <property type="match status" value="1"/>
</dbReference>
<evidence type="ECO:0000259" key="11">
    <source>
        <dbReference type="PROSITE" id="PS51192"/>
    </source>
</evidence>
<evidence type="ECO:0000313" key="13">
    <source>
        <dbReference type="Proteomes" id="UP000224006"/>
    </source>
</evidence>
<dbReference type="GO" id="GO:0016787">
    <property type="term" value="F:hydrolase activity"/>
    <property type="evidence" value="ECO:0007669"/>
    <property type="project" value="UniProtKB-KW"/>
</dbReference>
<gene>
    <name evidence="12" type="ORF">BESB_044820</name>
</gene>
<feature type="compositionally biased region" description="Basic and acidic residues" evidence="9">
    <location>
        <begin position="928"/>
        <end position="945"/>
    </location>
</feature>
<feature type="compositionally biased region" description="Low complexity" evidence="9">
    <location>
        <begin position="63"/>
        <end position="78"/>
    </location>
</feature>
<accession>A0A2A9MLF3</accession>
<feature type="compositionally biased region" description="Gly residues" evidence="9">
    <location>
        <begin position="888"/>
        <end position="897"/>
    </location>
</feature>
<dbReference type="PANTHER" id="PTHR45626:SF17">
    <property type="entry name" value="HELICASE-LIKE TRANSCRIPTION FACTOR"/>
    <property type="match status" value="1"/>
</dbReference>
<dbReference type="SUPFAM" id="SSF52540">
    <property type="entry name" value="P-loop containing nucleoside triphosphate hydrolases"/>
    <property type="match status" value="2"/>
</dbReference>
<proteinExistence type="predicted"/>
<protein>
    <recommendedName>
        <fullName evidence="14">SWI2/SNF2-containing protein RAD5</fullName>
    </recommendedName>
</protein>
<dbReference type="SMART" id="SM00490">
    <property type="entry name" value="HELICc"/>
    <property type="match status" value="1"/>
</dbReference>
<dbReference type="RefSeq" id="XP_029220299.1">
    <property type="nucleotide sequence ID" value="XM_029362933.1"/>
</dbReference>
<dbReference type="SMART" id="SM00184">
    <property type="entry name" value="RING"/>
    <property type="match status" value="1"/>
</dbReference>
<dbReference type="Pfam" id="PF00271">
    <property type="entry name" value="Helicase_C"/>
    <property type="match status" value="1"/>
</dbReference>
<dbReference type="Pfam" id="PF00176">
    <property type="entry name" value="SNF2-rel_dom"/>
    <property type="match status" value="2"/>
</dbReference>
<feature type="compositionally biased region" description="Low complexity" evidence="9">
    <location>
        <begin position="85"/>
        <end position="135"/>
    </location>
</feature>
<dbReference type="CDD" id="cd18008">
    <property type="entry name" value="DEXDc_SHPRH-like"/>
    <property type="match status" value="1"/>
</dbReference>
<dbReference type="KEGG" id="bbes:BESB_044820"/>